<dbReference type="SMART" id="SM00460">
    <property type="entry name" value="TGc"/>
    <property type="match status" value="1"/>
</dbReference>
<dbReference type="KEGG" id="manq:L1994_09515"/>
<dbReference type="Proteomes" id="UP001218895">
    <property type="component" value="Chromosome"/>
</dbReference>
<reference evidence="2" key="1">
    <citation type="submission" date="2022-01" db="EMBL/GenBank/DDBJ databases">
        <title>Complete genome of Methanomicrobium antiquum DSM 21220.</title>
        <authorList>
            <person name="Chen S.-C."/>
            <person name="You Y.-T."/>
            <person name="Zhou Y.-Z."/>
            <person name="Lai M.-C."/>
        </authorList>
    </citation>
    <scope>NUCLEOTIDE SEQUENCE</scope>
    <source>
        <strain evidence="2">DSM 21220</strain>
    </source>
</reference>
<feature type="domain" description="Transglutaminase-like" evidence="1">
    <location>
        <begin position="359"/>
        <end position="421"/>
    </location>
</feature>
<dbReference type="Pfam" id="PF01841">
    <property type="entry name" value="Transglut_core"/>
    <property type="match status" value="1"/>
</dbReference>
<keyword evidence="3" id="KW-1185">Reference proteome</keyword>
<gene>
    <name evidence="2" type="ORF">L1994_09515</name>
</gene>
<proteinExistence type="predicted"/>
<dbReference type="PROSITE" id="PS51257">
    <property type="entry name" value="PROKAR_LIPOPROTEIN"/>
    <property type="match status" value="1"/>
</dbReference>
<evidence type="ECO:0000313" key="2">
    <source>
        <dbReference type="EMBL" id="WFN36372.1"/>
    </source>
</evidence>
<evidence type="ECO:0000313" key="3">
    <source>
        <dbReference type="Proteomes" id="UP001218895"/>
    </source>
</evidence>
<dbReference type="EMBL" id="CP091092">
    <property type="protein sequence ID" value="WFN36372.1"/>
    <property type="molecule type" value="Genomic_DNA"/>
</dbReference>
<dbReference type="AlphaFoldDB" id="A0AAF0JLR1"/>
<evidence type="ECO:0000259" key="1">
    <source>
        <dbReference type="SMART" id="SM00460"/>
    </source>
</evidence>
<accession>A0AAF0JLR1</accession>
<dbReference type="PANTHER" id="PTHR38339">
    <property type="entry name" value="TRANSGLUTAMINASE DOMAIN PROTEIN"/>
    <property type="match status" value="1"/>
</dbReference>
<name>A0AAF0JLR1_9EURY</name>
<organism evidence="2 3">
    <name type="scientific">Methanomicrobium antiquum</name>
    <dbReference type="NCBI Taxonomy" id="487686"/>
    <lineage>
        <taxon>Archaea</taxon>
        <taxon>Methanobacteriati</taxon>
        <taxon>Methanobacteriota</taxon>
        <taxon>Stenosarchaea group</taxon>
        <taxon>Methanomicrobia</taxon>
        <taxon>Methanomicrobiales</taxon>
        <taxon>Methanomicrobiaceae</taxon>
        <taxon>Methanomicrobium</taxon>
    </lineage>
</organism>
<dbReference type="InterPro" id="IPR002931">
    <property type="entry name" value="Transglutaminase-like"/>
</dbReference>
<dbReference type="PANTHER" id="PTHR38339:SF1">
    <property type="entry name" value="TRANSGLUTAMINASE-LIKE DOMAIN-CONTAINING PROTEIN"/>
    <property type="match status" value="1"/>
</dbReference>
<sequence length="508" mass="57166">MKSVLFLVLSVFTLCLVLFCGCTGTDDIYVVSDDAKSRADAIYDEGVVSYSNGDYRTAEEKFLEAQSLYESAGLLDDAKKAMTKSFVSLRSYVEYSLNESEAYASLKEKVPEILDEEISGWLEDSAQKIESDGETLYFYDTAANYLYENYEIIRVIDDRIDFDFLSRDVLSGKKPDGSSPYFNPKTYEGTSALLIPEDFLRDGAIIKVWMPLPLVTESQTNVTVTNLSYSEYIVYGPVTEGQIGYVYYELPADKLSGDTLISADISFTSYEQGFYVDPAKVMPYNKTTPEYILYTKSDRNIEINEDISKLAREIVGDEKNPYLQAVMIYNHIIETYPYSHVPHLSLDTIEPKTAESTHMLNTGRGDCGTQSMLFSALCRSLGIPARAPGGYQMIITDTPGTHFWAMYYIEGYGWIPCDPTVADAADWVEVSEDKRVAFKEYFAHNLDNTRFVIQKDVDAEMSPAIPADAAVFRVVRQMPAVLCDEADFDIDLYSGEGFKIELWAVDNI</sequence>
<dbReference type="GeneID" id="79950635"/>
<dbReference type="RefSeq" id="WP_278099209.1">
    <property type="nucleotide sequence ID" value="NZ_CP091092.1"/>
</dbReference>
<dbReference type="InterPro" id="IPR038765">
    <property type="entry name" value="Papain-like_cys_pep_sf"/>
</dbReference>
<protein>
    <submittedName>
        <fullName evidence="2">Transglutaminase domain-containing protein</fullName>
    </submittedName>
</protein>
<dbReference type="Gene3D" id="3.10.620.30">
    <property type="match status" value="1"/>
</dbReference>
<dbReference type="SUPFAM" id="SSF54001">
    <property type="entry name" value="Cysteine proteinases"/>
    <property type="match status" value="1"/>
</dbReference>